<dbReference type="InterPro" id="IPR000821">
    <property type="entry name" value="Ala_racemase"/>
</dbReference>
<dbReference type="PROSITE" id="PS00395">
    <property type="entry name" value="ALANINE_RACEMASE"/>
    <property type="match status" value="1"/>
</dbReference>
<dbReference type="GO" id="GO:0009252">
    <property type="term" value="P:peptidoglycan biosynthetic process"/>
    <property type="evidence" value="ECO:0007669"/>
    <property type="project" value="TreeGrafter"/>
</dbReference>
<dbReference type="InterPro" id="IPR001608">
    <property type="entry name" value="Ala_racemase_N"/>
</dbReference>
<dbReference type="GO" id="GO:0005829">
    <property type="term" value="C:cytosol"/>
    <property type="evidence" value="ECO:0007669"/>
    <property type="project" value="TreeGrafter"/>
</dbReference>
<dbReference type="GO" id="GO:0008784">
    <property type="term" value="F:alanine racemase activity"/>
    <property type="evidence" value="ECO:0007669"/>
    <property type="project" value="InterPro"/>
</dbReference>
<sequence>MTRARAVIDLNAVGHNLAIIRAAAPNSQVLAVVKADAYGHGLVQIAKAARAAHADYLGVALLNEAVELREAGDDGPLLAWLWTPGDPDLLECLKRNVQISVSSMWSLIEVTQAAAQAGTVARIHVKLDTGLSRNGADEEEWDELFAAAKALQSRGRIEVVGIWSHLANASLENDSSIARQRARFLDGVARAKAAGIEPQLLHLANSGGALAYPDTQFDMVRIGIAMYGVSPLDPHSAQRFDLRAVMSLHAKLAHVKTIRAGQSVSYGGTWTASEPTRIGLVPIGYADGIPRAAQDAHVMVNGVQCEVLGRVAMDQFVISLPDAVGEVAAGDDVVIFGDSSDGTPSADSWGSASNTIGYEIVTRIGSRIPREYQGQS</sequence>
<dbReference type="GO" id="GO:0030170">
    <property type="term" value="F:pyridoxal phosphate binding"/>
    <property type="evidence" value="ECO:0007669"/>
    <property type="project" value="TreeGrafter"/>
</dbReference>
<dbReference type="EMBL" id="CAEZVB010000014">
    <property type="protein sequence ID" value="CAB4617466.1"/>
    <property type="molecule type" value="Genomic_DNA"/>
</dbReference>
<dbReference type="PRINTS" id="PR00992">
    <property type="entry name" value="ALARACEMASE"/>
</dbReference>
<accession>A0A6J6HWQ7</accession>
<dbReference type="AlphaFoldDB" id="A0A6J6HWQ7"/>
<dbReference type="Gene3D" id="2.40.37.10">
    <property type="entry name" value="Lyase, Ornithine Decarboxylase, Chain A, domain 1"/>
    <property type="match status" value="1"/>
</dbReference>
<comment type="cofactor">
    <cofactor evidence="1">
        <name>pyridoxal 5'-phosphate</name>
        <dbReference type="ChEBI" id="CHEBI:597326"/>
    </cofactor>
</comment>
<reference evidence="5" key="1">
    <citation type="submission" date="2020-05" db="EMBL/GenBank/DDBJ databases">
        <authorList>
            <person name="Chiriac C."/>
            <person name="Salcher M."/>
            <person name="Ghai R."/>
            <person name="Kavagutti S V."/>
        </authorList>
    </citation>
    <scope>NUCLEOTIDE SEQUENCE</scope>
</reference>
<dbReference type="Pfam" id="PF00842">
    <property type="entry name" value="Ala_racemase_C"/>
    <property type="match status" value="1"/>
</dbReference>
<proteinExistence type="inferred from homology"/>
<name>A0A6J6HWQ7_9ZZZZ</name>
<dbReference type="Pfam" id="PF01168">
    <property type="entry name" value="Ala_racemase_N"/>
    <property type="match status" value="1"/>
</dbReference>
<dbReference type="SUPFAM" id="SSF50621">
    <property type="entry name" value="Alanine racemase C-terminal domain-like"/>
    <property type="match status" value="1"/>
</dbReference>
<evidence type="ECO:0000256" key="2">
    <source>
        <dbReference type="ARBA" id="ARBA00022898"/>
    </source>
</evidence>
<evidence type="ECO:0000313" key="5">
    <source>
        <dbReference type="EMBL" id="CAB4617466.1"/>
    </source>
</evidence>
<keyword evidence="2" id="KW-0663">Pyridoxal phosphate</keyword>
<dbReference type="InterPro" id="IPR009006">
    <property type="entry name" value="Ala_racemase/Decarboxylase_C"/>
</dbReference>
<dbReference type="Gene3D" id="3.20.20.10">
    <property type="entry name" value="Alanine racemase"/>
    <property type="match status" value="1"/>
</dbReference>
<dbReference type="InterPro" id="IPR020622">
    <property type="entry name" value="Ala_racemase_pyridoxalP-BS"/>
</dbReference>
<protein>
    <submittedName>
        <fullName evidence="5">Unannotated protein</fullName>
    </submittedName>
</protein>
<gene>
    <name evidence="5" type="ORF">UFOPK1908_00489</name>
</gene>
<dbReference type="CDD" id="cd00430">
    <property type="entry name" value="PLPDE_III_AR"/>
    <property type="match status" value="1"/>
</dbReference>
<feature type="domain" description="Alanine racemase C-terminal" evidence="4">
    <location>
        <begin position="245"/>
        <end position="373"/>
    </location>
</feature>
<dbReference type="InterPro" id="IPR011079">
    <property type="entry name" value="Ala_racemase_C"/>
</dbReference>
<dbReference type="SMART" id="SM01005">
    <property type="entry name" value="Ala_racemase_C"/>
    <property type="match status" value="1"/>
</dbReference>
<keyword evidence="3" id="KW-0413">Isomerase</keyword>
<dbReference type="NCBIfam" id="TIGR00492">
    <property type="entry name" value="alr"/>
    <property type="match status" value="1"/>
</dbReference>
<evidence type="ECO:0000256" key="3">
    <source>
        <dbReference type="ARBA" id="ARBA00023235"/>
    </source>
</evidence>
<dbReference type="PANTHER" id="PTHR30511:SF0">
    <property type="entry name" value="ALANINE RACEMASE, CATABOLIC-RELATED"/>
    <property type="match status" value="1"/>
</dbReference>
<dbReference type="InterPro" id="IPR029066">
    <property type="entry name" value="PLP-binding_barrel"/>
</dbReference>
<evidence type="ECO:0000259" key="4">
    <source>
        <dbReference type="SMART" id="SM01005"/>
    </source>
</evidence>
<dbReference type="PANTHER" id="PTHR30511">
    <property type="entry name" value="ALANINE RACEMASE"/>
    <property type="match status" value="1"/>
</dbReference>
<dbReference type="GO" id="GO:0030632">
    <property type="term" value="P:D-alanine biosynthetic process"/>
    <property type="evidence" value="ECO:0007669"/>
    <property type="project" value="TreeGrafter"/>
</dbReference>
<dbReference type="FunFam" id="3.20.20.10:FF:000002">
    <property type="entry name" value="Alanine racemase"/>
    <property type="match status" value="1"/>
</dbReference>
<evidence type="ECO:0000256" key="1">
    <source>
        <dbReference type="ARBA" id="ARBA00001933"/>
    </source>
</evidence>
<dbReference type="HAMAP" id="MF_01201">
    <property type="entry name" value="Ala_racemase"/>
    <property type="match status" value="1"/>
</dbReference>
<dbReference type="SUPFAM" id="SSF51419">
    <property type="entry name" value="PLP-binding barrel"/>
    <property type="match status" value="1"/>
</dbReference>
<organism evidence="5">
    <name type="scientific">freshwater metagenome</name>
    <dbReference type="NCBI Taxonomy" id="449393"/>
    <lineage>
        <taxon>unclassified sequences</taxon>
        <taxon>metagenomes</taxon>
        <taxon>ecological metagenomes</taxon>
    </lineage>
</organism>